<comment type="caution">
    <text evidence="1">The sequence shown here is derived from an EMBL/GenBank/DDBJ whole genome shotgun (WGS) entry which is preliminary data.</text>
</comment>
<sequence>MWYRYYRFVSHIPLLSFVFLAFRSTSTISYRRFGRSIVSLPASLFLVPLSHLKDTPSLFCSILVFTIQAQSLTLLSLSSGPDLLSRQVIKPRCPNSTYCKRDFRPPNPAMIARDYLVTTHTPLQALDASDPLSTTNARDCFRHLHYAPFLERACAILILSTLSLDPTLSSQN</sequence>
<name>A0A9P6EH73_9AGAR</name>
<dbReference type="AlphaFoldDB" id="A0A9P6EH73"/>
<keyword evidence="2" id="KW-1185">Reference proteome</keyword>
<evidence type="ECO:0000313" key="2">
    <source>
        <dbReference type="Proteomes" id="UP000807306"/>
    </source>
</evidence>
<proteinExistence type="predicted"/>
<reference evidence="1" key="1">
    <citation type="submission" date="2020-11" db="EMBL/GenBank/DDBJ databases">
        <authorList>
            <consortium name="DOE Joint Genome Institute"/>
            <person name="Ahrendt S."/>
            <person name="Riley R."/>
            <person name="Andreopoulos W."/>
            <person name="Labutti K."/>
            <person name="Pangilinan J."/>
            <person name="Ruiz-Duenas F.J."/>
            <person name="Barrasa J.M."/>
            <person name="Sanchez-Garcia M."/>
            <person name="Camarero S."/>
            <person name="Miyauchi S."/>
            <person name="Serrano A."/>
            <person name="Linde D."/>
            <person name="Babiker R."/>
            <person name="Drula E."/>
            <person name="Ayuso-Fernandez I."/>
            <person name="Pacheco R."/>
            <person name="Padilla G."/>
            <person name="Ferreira P."/>
            <person name="Barriuso J."/>
            <person name="Kellner H."/>
            <person name="Castanera R."/>
            <person name="Alfaro M."/>
            <person name="Ramirez L."/>
            <person name="Pisabarro A.G."/>
            <person name="Kuo A."/>
            <person name="Tritt A."/>
            <person name="Lipzen A."/>
            <person name="He G."/>
            <person name="Yan M."/>
            <person name="Ng V."/>
            <person name="Cullen D."/>
            <person name="Martin F."/>
            <person name="Rosso M.-N."/>
            <person name="Henrissat B."/>
            <person name="Hibbett D."/>
            <person name="Martinez A.T."/>
            <person name="Grigoriev I.V."/>
        </authorList>
    </citation>
    <scope>NUCLEOTIDE SEQUENCE</scope>
    <source>
        <strain evidence="1">CBS 506.95</strain>
    </source>
</reference>
<dbReference type="Proteomes" id="UP000807306">
    <property type="component" value="Unassembled WGS sequence"/>
</dbReference>
<organism evidence="1 2">
    <name type="scientific">Crepidotus variabilis</name>
    <dbReference type="NCBI Taxonomy" id="179855"/>
    <lineage>
        <taxon>Eukaryota</taxon>
        <taxon>Fungi</taxon>
        <taxon>Dikarya</taxon>
        <taxon>Basidiomycota</taxon>
        <taxon>Agaricomycotina</taxon>
        <taxon>Agaricomycetes</taxon>
        <taxon>Agaricomycetidae</taxon>
        <taxon>Agaricales</taxon>
        <taxon>Agaricineae</taxon>
        <taxon>Crepidotaceae</taxon>
        <taxon>Crepidotus</taxon>
    </lineage>
</organism>
<dbReference type="EMBL" id="MU157845">
    <property type="protein sequence ID" value="KAF9529571.1"/>
    <property type="molecule type" value="Genomic_DNA"/>
</dbReference>
<protein>
    <submittedName>
        <fullName evidence="1">Uncharacterized protein</fullName>
    </submittedName>
</protein>
<gene>
    <name evidence="1" type="ORF">CPB83DRAFT_257719</name>
</gene>
<accession>A0A9P6EH73</accession>
<evidence type="ECO:0000313" key="1">
    <source>
        <dbReference type="EMBL" id="KAF9529571.1"/>
    </source>
</evidence>